<accession>A0A9P5YF41</accession>
<evidence type="ECO:0000259" key="1">
    <source>
        <dbReference type="PROSITE" id="PS50835"/>
    </source>
</evidence>
<evidence type="ECO:0000313" key="3">
    <source>
        <dbReference type="Proteomes" id="UP000807353"/>
    </source>
</evidence>
<dbReference type="Proteomes" id="UP000807353">
    <property type="component" value="Unassembled WGS sequence"/>
</dbReference>
<sequence length="98" mass="11407">MHMSTMRYRKCTHIVKRGRCSQNESHPPLYQTHLYAGGFGVYRVSGKRLERGRRIILVCHLRHICPYLALSWCDFSTDAVGHFRSDAVPESDECPFYC</sequence>
<comment type="caution">
    <text evidence="2">The sequence shown here is derived from an EMBL/GenBank/DDBJ whole genome shotgun (WGS) entry which is preliminary data.</text>
</comment>
<gene>
    <name evidence="2" type="ORF">BDZ94DRAFT_899330</name>
</gene>
<dbReference type="AlphaFoldDB" id="A0A9P5YF41"/>
<reference evidence="2" key="1">
    <citation type="submission" date="2020-11" db="EMBL/GenBank/DDBJ databases">
        <authorList>
            <consortium name="DOE Joint Genome Institute"/>
            <person name="Ahrendt S."/>
            <person name="Riley R."/>
            <person name="Andreopoulos W."/>
            <person name="Labutti K."/>
            <person name="Pangilinan J."/>
            <person name="Ruiz-Duenas F.J."/>
            <person name="Barrasa J.M."/>
            <person name="Sanchez-Garcia M."/>
            <person name="Camarero S."/>
            <person name="Miyauchi S."/>
            <person name="Serrano A."/>
            <person name="Linde D."/>
            <person name="Babiker R."/>
            <person name="Drula E."/>
            <person name="Ayuso-Fernandez I."/>
            <person name="Pacheco R."/>
            <person name="Padilla G."/>
            <person name="Ferreira P."/>
            <person name="Barriuso J."/>
            <person name="Kellner H."/>
            <person name="Castanera R."/>
            <person name="Alfaro M."/>
            <person name="Ramirez L."/>
            <person name="Pisabarro A.G."/>
            <person name="Kuo A."/>
            <person name="Tritt A."/>
            <person name="Lipzen A."/>
            <person name="He G."/>
            <person name="Yan M."/>
            <person name="Ng V."/>
            <person name="Cullen D."/>
            <person name="Martin F."/>
            <person name="Rosso M.-N."/>
            <person name="Henrissat B."/>
            <person name="Hibbett D."/>
            <person name="Martinez A.T."/>
            <person name="Grigoriev I.V."/>
        </authorList>
    </citation>
    <scope>NUCLEOTIDE SEQUENCE</scope>
    <source>
        <strain evidence="2">CBS 247.69</strain>
    </source>
</reference>
<dbReference type="EMBL" id="MU150235">
    <property type="protein sequence ID" value="KAF9467728.1"/>
    <property type="molecule type" value="Genomic_DNA"/>
</dbReference>
<evidence type="ECO:0000313" key="2">
    <source>
        <dbReference type="EMBL" id="KAF9467728.1"/>
    </source>
</evidence>
<organism evidence="2 3">
    <name type="scientific">Collybia nuda</name>
    <dbReference type="NCBI Taxonomy" id="64659"/>
    <lineage>
        <taxon>Eukaryota</taxon>
        <taxon>Fungi</taxon>
        <taxon>Dikarya</taxon>
        <taxon>Basidiomycota</taxon>
        <taxon>Agaricomycotina</taxon>
        <taxon>Agaricomycetes</taxon>
        <taxon>Agaricomycetidae</taxon>
        <taxon>Agaricales</taxon>
        <taxon>Tricholomatineae</taxon>
        <taxon>Clitocybaceae</taxon>
        <taxon>Collybia</taxon>
    </lineage>
</organism>
<keyword evidence="3" id="KW-1185">Reference proteome</keyword>
<feature type="domain" description="Ig-like" evidence="1">
    <location>
        <begin position="27"/>
        <end position="98"/>
    </location>
</feature>
<dbReference type="InterPro" id="IPR007110">
    <property type="entry name" value="Ig-like_dom"/>
</dbReference>
<name>A0A9P5YF41_9AGAR</name>
<protein>
    <recommendedName>
        <fullName evidence="1">Ig-like domain-containing protein</fullName>
    </recommendedName>
</protein>
<dbReference type="PROSITE" id="PS50835">
    <property type="entry name" value="IG_LIKE"/>
    <property type="match status" value="1"/>
</dbReference>
<proteinExistence type="predicted"/>